<dbReference type="EMBL" id="MN739040">
    <property type="protein sequence ID" value="QHS85132.1"/>
    <property type="molecule type" value="Genomic_DNA"/>
</dbReference>
<feature type="compositionally biased region" description="Basic residues" evidence="1">
    <location>
        <begin position="233"/>
        <end position="275"/>
    </location>
</feature>
<feature type="region of interest" description="Disordered" evidence="1">
    <location>
        <begin position="78"/>
        <end position="101"/>
    </location>
</feature>
<name>A0A6C0AZ85_9ZZZZ</name>
<proteinExistence type="predicted"/>
<dbReference type="AlphaFoldDB" id="A0A6C0AZ85"/>
<feature type="region of interest" description="Disordered" evidence="1">
    <location>
        <begin position="226"/>
        <end position="316"/>
    </location>
</feature>
<sequence length="316" mass="36020">MGLLGFSFGKKRRTTKRRASKKRSKANRKPPAKLLRMCRKYRVKATKKVGGKRVYKKVAALKKLCLRKAKALRKKLIKAHKKSMKHHKKTHKRRVAKTHRRRRDAFGEDEMSFGRRRRSSFGAMPKMGSPMMGVPAFGKRRRTARVSKKAAMKAFRSFYKRHCAGARRSRFGNGGNPPLNQSMGYEFCPNGQGGVLGFNSTGLFPSPCTSVNTAAAANEMKAVLPSYSSSGYGRRRRRSTKPRSSKRRSVAAFGRRRRSVAAGGRKRKAYKKKRCMYVGSKKRVSEIGRRRRSAIGARRRRSAIGARRRRSTRRRV</sequence>
<protein>
    <submittedName>
        <fullName evidence="2">Uncharacterized protein</fullName>
    </submittedName>
</protein>
<feature type="compositionally biased region" description="Basic residues" evidence="1">
    <location>
        <begin position="9"/>
        <end position="31"/>
    </location>
</feature>
<accession>A0A6C0AZ85</accession>
<feature type="region of interest" description="Disordered" evidence="1">
    <location>
        <begin position="1"/>
        <end position="31"/>
    </location>
</feature>
<evidence type="ECO:0000313" key="2">
    <source>
        <dbReference type="EMBL" id="QHS85132.1"/>
    </source>
</evidence>
<organism evidence="2">
    <name type="scientific">viral metagenome</name>
    <dbReference type="NCBI Taxonomy" id="1070528"/>
    <lineage>
        <taxon>unclassified sequences</taxon>
        <taxon>metagenomes</taxon>
        <taxon>organismal metagenomes</taxon>
    </lineage>
</organism>
<evidence type="ECO:0000256" key="1">
    <source>
        <dbReference type="SAM" id="MobiDB-lite"/>
    </source>
</evidence>
<feature type="compositionally biased region" description="Basic residues" evidence="1">
    <location>
        <begin position="289"/>
        <end position="316"/>
    </location>
</feature>
<reference evidence="2" key="1">
    <citation type="journal article" date="2020" name="Nature">
        <title>Giant virus diversity and host interactions through global metagenomics.</title>
        <authorList>
            <person name="Schulz F."/>
            <person name="Roux S."/>
            <person name="Paez-Espino D."/>
            <person name="Jungbluth S."/>
            <person name="Walsh D.A."/>
            <person name="Denef V.J."/>
            <person name="McMahon K.D."/>
            <person name="Konstantinidis K.T."/>
            <person name="Eloe-Fadrosh E.A."/>
            <person name="Kyrpides N.C."/>
            <person name="Woyke T."/>
        </authorList>
    </citation>
    <scope>NUCLEOTIDE SEQUENCE</scope>
    <source>
        <strain evidence="2">GVMAG-M-3300009182-67</strain>
    </source>
</reference>